<dbReference type="GO" id="GO:0008817">
    <property type="term" value="F:corrinoid adenosyltransferase activity"/>
    <property type="evidence" value="ECO:0007669"/>
    <property type="project" value="InterPro"/>
</dbReference>
<gene>
    <name evidence="1" type="ORF">BCR15_04175</name>
</gene>
<name>A0A1C0AMK0_9ACTN</name>
<sequence>MGAPRGGVAVSAPTTRELRQRPIVAVHTGDGKGKTTAALGMALRSWAQGWDVGVYQFVKSAKWRTGEQEAFASLPERGGLTWEKMGTGWSWSRAHTAVDPAEQAREGWRSIRQGLAEERHRFWLLDEFTYPLAWGWIDVSEVVEALGSRPGRQHVVITGRRCPQELIDAADLVTEMALVKHPFQQGQRGQAGIEW</sequence>
<dbReference type="GO" id="GO:0009236">
    <property type="term" value="P:cobalamin biosynthetic process"/>
    <property type="evidence" value="ECO:0007669"/>
    <property type="project" value="InterPro"/>
</dbReference>
<dbReference type="PIRSF" id="PIRSF015617">
    <property type="entry name" value="Adensltrnsf_CobA"/>
    <property type="match status" value="1"/>
</dbReference>
<comment type="caution">
    <text evidence="1">The sequence shown here is derived from an EMBL/GenBank/DDBJ whole genome shotgun (WGS) entry which is preliminary data.</text>
</comment>
<dbReference type="PANTHER" id="PTHR46638:SF1">
    <property type="entry name" value="CORRINOID ADENOSYLTRANSFERASE"/>
    <property type="match status" value="1"/>
</dbReference>
<dbReference type="SUPFAM" id="SSF52540">
    <property type="entry name" value="P-loop containing nucleoside triphosphate hydrolases"/>
    <property type="match status" value="1"/>
</dbReference>
<dbReference type="NCBIfam" id="NF004637">
    <property type="entry name" value="PRK05986.1"/>
    <property type="match status" value="1"/>
</dbReference>
<dbReference type="InterPro" id="IPR003724">
    <property type="entry name" value="CblAdoTrfase_CobA"/>
</dbReference>
<protein>
    <submittedName>
        <fullName evidence="1">Cob(I)yrinic acid a,c-diamide adenosyltransferase</fullName>
    </submittedName>
</protein>
<accession>A0A1C0AMK0</accession>
<dbReference type="NCBIfam" id="TIGR00708">
    <property type="entry name" value="cobA"/>
    <property type="match status" value="1"/>
</dbReference>
<keyword evidence="2" id="KW-1185">Reference proteome</keyword>
<evidence type="ECO:0000313" key="2">
    <source>
        <dbReference type="Proteomes" id="UP000093501"/>
    </source>
</evidence>
<dbReference type="EMBL" id="MBQD01000021">
    <property type="protein sequence ID" value="OCL33999.1"/>
    <property type="molecule type" value="Genomic_DNA"/>
</dbReference>
<proteinExistence type="predicted"/>
<dbReference type="Proteomes" id="UP000093501">
    <property type="component" value="Unassembled WGS sequence"/>
</dbReference>
<dbReference type="AlphaFoldDB" id="A0A1C0AMK0"/>
<evidence type="ECO:0000313" key="1">
    <source>
        <dbReference type="EMBL" id="OCL33999.1"/>
    </source>
</evidence>
<keyword evidence="1" id="KW-0808">Transferase</keyword>
<reference evidence="2" key="1">
    <citation type="submission" date="2016-07" db="EMBL/GenBank/DDBJ databases">
        <authorList>
            <person name="Florea S."/>
            <person name="Webb J.S."/>
            <person name="Jaromczyk J."/>
            <person name="Schardl C.L."/>
        </authorList>
    </citation>
    <scope>NUCLEOTIDE SEQUENCE [LARGE SCALE GENOMIC DNA]</scope>
    <source>
        <strain evidence="2">IPBSL-7</strain>
    </source>
</reference>
<dbReference type="Pfam" id="PF02572">
    <property type="entry name" value="CobA_CobO_BtuR"/>
    <property type="match status" value="1"/>
</dbReference>
<dbReference type="CDD" id="cd00561">
    <property type="entry name" value="CobA_ACA"/>
    <property type="match status" value="1"/>
</dbReference>
<dbReference type="PANTHER" id="PTHR46638">
    <property type="entry name" value="CORRINOID ADENOSYLTRANSFERASE"/>
    <property type="match status" value="1"/>
</dbReference>
<dbReference type="RefSeq" id="WP_068751756.1">
    <property type="nucleotide sequence ID" value="NZ_LR214441.1"/>
</dbReference>
<dbReference type="InterPro" id="IPR027417">
    <property type="entry name" value="P-loop_NTPase"/>
</dbReference>
<organism evidence="1 2">
    <name type="scientific">Tessaracoccus lapidicaptus</name>
    <dbReference type="NCBI Taxonomy" id="1427523"/>
    <lineage>
        <taxon>Bacteria</taxon>
        <taxon>Bacillati</taxon>
        <taxon>Actinomycetota</taxon>
        <taxon>Actinomycetes</taxon>
        <taxon>Propionibacteriales</taxon>
        <taxon>Propionibacteriaceae</taxon>
        <taxon>Tessaracoccus</taxon>
    </lineage>
</organism>
<dbReference type="GO" id="GO:0005524">
    <property type="term" value="F:ATP binding"/>
    <property type="evidence" value="ECO:0007669"/>
    <property type="project" value="InterPro"/>
</dbReference>
<dbReference type="Gene3D" id="3.40.50.300">
    <property type="entry name" value="P-loop containing nucleotide triphosphate hydrolases"/>
    <property type="match status" value="1"/>
</dbReference>